<accession>A0ABV6VTI1</accession>
<keyword evidence="2" id="KW-1185">Reference proteome</keyword>
<proteinExistence type="predicted"/>
<dbReference type="RefSeq" id="WP_380534662.1">
    <property type="nucleotide sequence ID" value="NZ_JBHFAB010000006.1"/>
</dbReference>
<reference evidence="1 2" key="1">
    <citation type="submission" date="2024-09" db="EMBL/GenBank/DDBJ databases">
        <authorList>
            <person name="Lee S.D."/>
        </authorList>
    </citation>
    <scope>NUCLEOTIDE SEQUENCE [LARGE SCALE GENOMIC DNA]</scope>
    <source>
        <strain evidence="1 2">N8-3</strain>
    </source>
</reference>
<name>A0ABV6VTI1_9ACTN</name>
<organism evidence="1 2">
    <name type="scientific">Streptacidiphilus cavernicola</name>
    <dbReference type="NCBI Taxonomy" id="3342716"/>
    <lineage>
        <taxon>Bacteria</taxon>
        <taxon>Bacillati</taxon>
        <taxon>Actinomycetota</taxon>
        <taxon>Actinomycetes</taxon>
        <taxon>Kitasatosporales</taxon>
        <taxon>Streptomycetaceae</taxon>
        <taxon>Streptacidiphilus</taxon>
    </lineage>
</organism>
<sequence length="284" mass="29181">MATSPEAEPRLVLPIEGYLLGRHQESLVNGAELVLVGTCLRSLGFSYKTPKITVVSPADDPGRGYHRYGVTSPGEAAENGYHLPASRGPAPEQPEFSKAEEPAILGGQLANADGSTTAPAKQIVLPNGDKVPPGGCLGQARHTLLTAGGTAGDAPMASSIDLQSFQQSAAEAGVKSAFSKWSACMKQHGFTYAAPLDAMNDPKFTTPAPTALEKTVARTDALCKQQADVIATWYGADVALQTKKIAAAGKSMAVIKSGIAAELHSATQVLQTAGALTPSGATSG</sequence>
<comment type="caution">
    <text evidence="1">The sequence shown here is derived from an EMBL/GenBank/DDBJ whole genome shotgun (WGS) entry which is preliminary data.</text>
</comment>
<gene>
    <name evidence="1" type="ORF">ACEZDE_09940</name>
</gene>
<evidence type="ECO:0000313" key="1">
    <source>
        <dbReference type="EMBL" id="MFC1416963.1"/>
    </source>
</evidence>
<dbReference type="EMBL" id="JBHFAB010000006">
    <property type="protein sequence ID" value="MFC1416963.1"/>
    <property type="molecule type" value="Genomic_DNA"/>
</dbReference>
<dbReference type="Proteomes" id="UP001592531">
    <property type="component" value="Unassembled WGS sequence"/>
</dbReference>
<protein>
    <submittedName>
        <fullName evidence="1">Uncharacterized protein</fullName>
    </submittedName>
</protein>
<evidence type="ECO:0000313" key="2">
    <source>
        <dbReference type="Proteomes" id="UP001592531"/>
    </source>
</evidence>